<gene>
    <name evidence="1" type="ORF">BCU17_17465</name>
</gene>
<dbReference type="EMBL" id="MCWU01000018">
    <property type="protein sequence ID" value="PMJ67556.1"/>
    <property type="molecule type" value="Genomic_DNA"/>
</dbReference>
<dbReference type="AlphaFoldDB" id="A0A2N7FE22"/>
<name>A0A2N7FE22_VIBSP</name>
<organism evidence="1 2">
    <name type="scientific">Vibrio splendidus</name>
    <dbReference type="NCBI Taxonomy" id="29497"/>
    <lineage>
        <taxon>Bacteria</taxon>
        <taxon>Pseudomonadati</taxon>
        <taxon>Pseudomonadota</taxon>
        <taxon>Gammaproteobacteria</taxon>
        <taxon>Vibrionales</taxon>
        <taxon>Vibrionaceae</taxon>
        <taxon>Vibrio</taxon>
    </lineage>
</organism>
<evidence type="ECO:0000313" key="2">
    <source>
        <dbReference type="Proteomes" id="UP000235330"/>
    </source>
</evidence>
<protein>
    <submittedName>
        <fullName evidence="1">Uncharacterized protein</fullName>
    </submittedName>
</protein>
<proteinExistence type="predicted"/>
<evidence type="ECO:0000313" key="1">
    <source>
        <dbReference type="EMBL" id="PMJ67556.1"/>
    </source>
</evidence>
<accession>A0A2N7FE22</accession>
<dbReference type="Proteomes" id="UP000235330">
    <property type="component" value="Unassembled WGS sequence"/>
</dbReference>
<reference evidence="2" key="1">
    <citation type="submission" date="2016-07" db="EMBL/GenBank/DDBJ databases">
        <title>Nontailed viruses are major unrecognized killers of bacteria in the ocean.</title>
        <authorList>
            <person name="Kauffman K."/>
            <person name="Hussain F."/>
            <person name="Yang J."/>
            <person name="Arevalo P."/>
            <person name="Brown J."/>
            <person name="Cutler M."/>
            <person name="Kelly L."/>
            <person name="Polz M.F."/>
        </authorList>
    </citation>
    <scope>NUCLEOTIDE SEQUENCE [LARGE SCALE GENOMIC DNA]</scope>
    <source>
        <strain evidence="2">10N.261.55.E11</strain>
    </source>
</reference>
<comment type="caution">
    <text evidence="1">The sequence shown here is derived from an EMBL/GenBank/DDBJ whole genome shotgun (WGS) entry which is preliminary data.</text>
</comment>
<sequence length="90" mass="10760">MIKVRLNVNSIDPLEDLTPFDQTLKQNPFTNRIREKHDLTLIMLQGQQLRSMHKLLNFNDYEDFRQKKSESLGNSQKSIQYDVTKYEPIY</sequence>